<dbReference type="STRING" id="337451.A0A3S3QB96"/>
<dbReference type="OrthoDB" id="1938112at2759"/>
<evidence type="ECO:0000256" key="2">
    <source>
        <dbReference type="ARBA" id="ARBA00022741"/>
    </source>
</evidence>
<keyword evidence="2" id="KW-0547">Nucleotide-binding</keyword>
<sequence>MHRDIKASNILLDESFKPKVADFGLAKFTQEGMTHWSTRVAGTLGYVALEYALCGQLTEKSDVYSFGVVMLELLSGKKALSSVGETQKQKTAQKQKRGVAPLNRISMHLMGDWAPHDNDDVITAYESDNSVAQGDLDHDAVANVEWLHKFSHRQLLLVSIIDHAIDLDRELLHFGFGQANKCYKPLLSFPVTKWNVK</sequence>
<keyword evidence="3 6" id="KW-0418">Kinase</keyword>
<organism evidence="6 7">
    <name type="scientific">Cinnamomum micranthum f. kanehirae</name>
    <dbReference type="NCBI Taxonomy" id="337451"/>
    <lineage>
        <taxon>Eukaryota</taxon>
        <taxon>Viridiplantae</taxon>
        <taxon>Streptophyta</taxon>
        <taxon>Embryophyta</taxon>
        <taxon>Tracheophyta</taxon>
        <taxon>Spermatophyta</taxon>
        <taxon>Magnoliopsida</taxon>
        <taxon>Magnoliidae</taxon>
        <taxon>Laurales</taxon>
        <taxon>Lauraceae</taxon>
        <taxon>Cinnamomum</taxon>
    </lineage>
</organism>
<keyword evidence="4" id="KW-0067">ATP-binding</keyword>
<dbReference type="Gene3D" id="1.10.510.10">
    <property type="entry name" value="Transferase(Phosphotransferase) domain 1"/>
    <property type="match status" value="1"/>
</dbReference>
<dbReference type="PANTHER" id="PTHR47973">
    <property type="entry name" value="CYSTEINE-RICH RECEPTOR-LIKE PROTEIN KINASE 3"/>
    <property type="match status" value="1"/>
</dbReference>
<dbReference type="PROSITE" id="PS50011">
    <property type="entry name" value="PROTEIN_KINASE_DOM"/>
    <property type="match status" value="1"/>
</dbReference>
<dbReference type="EMBL" id="QPKB01000004">
    <property type="protein sequence ID" value="RWR82085.1"/>
    <property type="molecule type" value="Genomic_DNA"/>
</dbReference>
<gene>
    <name evidence="6" type="ORF">CKAN_01079400</name>
</gene>
<dbReference type="InterPro" id="IPR052059">
    <property type="entry name" value="CR_Ser/Thr_kinase"/>
</dbReference>
<dbReference type="Proteomes" id="UP000283530">
    <property type="component" value="Unassembled WGS sequence"/>
</dbReference>
<protein>
    <submittedName>
        <fullName evidence="6">Putative LRR receptor-like serine/threonine-protein kinase RKF3</fullName>
    </submittedName>
</protein>
<dbReference type="InterPro" id="IPR011009">
    <property type="entry name" value="Kinase-like_dom_sf"/>
</dbReference>
<evidence type="ECO:0000256" key="4">
    <source>
        <dbReference type="ARBA" id="ARBA00022840"/>
    </source>
</evidence>
<proteinExistence type="predicted"/>
<dbReference type="GO" id="GO:0004672">
    <property type="term" value="F:protein kinase activity"/>
    <property type="evidence" value="ECO:0007669"/>
    <property type="project" value="InterPro"/>
</dbReference>
<comment type="caution">
    <text evidence="6">The sequence shown here is derived from an EMBL/GenBank/DDBJ whole genome shotgun (WGS) entry which is preliminary data.</text>
</comment>
<accession>A0A3S3QB96</accession>
<evidence type="ECO:0000256" key="1">
    <source>
        <dbReference type="ARBA" id="ARBA00022679"/>
    </source>
</evidence>
<feature type="domain" description="Protein kinase" evidence="5">
    <location>
        <begin position="1"/>
        <end position="141"/>
    </location>
</feature>
<dbReference type="AlphaFoldDB" id="A0A3S3QB96"/>
<evidence type="ECO:0000259" key="5">
    <source>
        <dbReference type="PROSITE" id="PS50011"/>
    </source>
</evidence>
<dbReference type="SUPFAM" id="SSF56112">
    <property type="entry name" value="Protein kinase-like (PK-like)"/>
    <property type="match status" value="1"/>
</dbReference>
<dbReference type="InterPro" id="IPR000719">
    <property type="entry name" value="Prot_kinase_dom"/>
</dbReference>
<evidence type="ECO:0000313" key="7">
    <source>
        <dbReference type="Proteomes" id="UP000283530"/>
    </source>
</evidence>
<dbReference type="Pfam" id="PF00069">
    <property type="entry name" value="Pkinase"/>
    <property type="match status" value="1"/>
</dbReference>
<name>A0A3S3QB96_9MAGN</name>
<keyword evidence="6" id="KW-0675">Receptor</keyword>
<keyword evidence="1" id="KW-0808">Transferase</keyword>
<keyword evidence="7" id="KW-1185">Reference proteome</keyword>
<evidence type="ECO:0000256" key="3">
    <source>
        <dbReference type="ARBA" id="ARBA00022777"/>
    </source>
</evidence>
<evidence type="ECO:0000313" key="6">
    <source>
        <dbReference type="EMBL" id="RWR82085.1"/>
    </source>
</evidence>
<reference evidence="6 7" key="1">
    <citation type="journal article" date="2019" name="Nat. Plants">
        <title>Stout camphor tree genome fills gaps in understanding of flowering plant genome evolution.</title>
        <authorList>
            <person name="Chaw S.M."/>
            <person name="Liu Y.C."/>
            <person name="Wu Y.W."/>
            <person name="Wang H.Y."/>
            <person name="Lin C.I."/>
            <person name="Wu C.S."/>
            <person name="Ke H.M."/>
            <person name="Chang L.Y."/>
            <person name="Hsu C.Y."/>
            <person name="Yang H.T."/>
            <person name="Sudianto E."/>
            <person name="Hsu M.H."/>
            <person name="Wu K.P."/>
            <person name="Wang L.N."/>
            <person name="Leebens-Mack J.H."/>
            <person name="Tsai I.J."/>
        </authorList>
    </citation>
    <scope>NUCLEOTIDE SEQUENCE [LARGE SCALE GENOMIC DNA]</scope>
    <source>
        <strain evidence="7">cv. Chaw 1501</strain>
        <tissue evidence="6">Young leaves</tissue>
    </source>
</reference>
<dbReference type="GO" id="GO:0005524">
    <property type="term" value="F:ATP binding"/>
    <property type="evidence" value="ECO:0007669"/>
    <property type="project" value="UniProtKB-KW"/>
</dbReference>